<name>D7GXH9_TRICA</name>
<reference evidence="2 3" key="1">
    <citation type="journal article" date="2008" name="Nature">
        <title>The genome of the model beetle and pest Tribolium castaneum.</title>
        <authorList>
            <consortium name="Tribolium Genome Sequencing Consortium"/>
            <person name="Richards S."/>
            <person name="Gibbs R.A."/>
            <person name="Weinstock G.M."/>
            <person name="Brown S.J."/>
            <person name="Denell R."/>
            <person name="Beeman R.W."/>
            <person name="Gibbs R."/>
            <person name="Beeman R.W."/>
            <person name="Brown S.J."/>
            <person name="Bucher G."/>
            <person name="Friedrich M."/>
            <person name="Grimmelikhuijzen C.J."/>
            <person name="Klingler M."/>
            <person name="Lorenzen M."/>
            <person name="Richards S."/>
            <person name="Roth S."/>
            <person name="Schroder R."/>
            <person name="Tautz D."/>
            <person name="Zdobnov E.M."/>
            <person name="Muzny D."/>
            <person name="Gibbs R.A."/>
            <person name="Weinstock G.M."/>
            <person name="Attaway T."/>
            <person name="Bell S."/>
            <person name="Buhay C.J."/>
            <person name="Chandrabose M.N."/>
            <person name="Chavez D."/>
            <person name="Clerk-Blankenburg K.P."/>
            <person name="Cree A."/>
            <person name="Dao M."/>
            <person name="Davis C."/>
            <person name="Chacko J."/>
            <person name="Dinh H."/>
            <person name="Dugan-Rocha S."/>
            <person name="Fowler G."/>
            <person name="Garner T.T."/>
            <person name="Garnes J."/>
            <person name="Gnirke A."/>
            <person name="Hawes A."/>
            <person name="Hernandez J."/>
            <person name="Hines S."/>
            <person name="Holder M."/>
            <person name="Hume J."/>
            <person name="Jhangiani S.N."/>
            <person name="Joshi V."/>
            <person name="Khan Z.M."/>
            <person name="Jackson L."/>
            <person name="Kovar C."/>
            <person name="Kowis A."/>
            <person name="Lee S."/>
            <person name="Lewis L.R."/>
            <person name="Margolis J."/>
            <person name="Morgan M."/>
            <person name="Nazareth L.V."/>
            <person name="Nguyen N."/>
            <person name="Okwuonu G."/>
            <person name="Parker D."/>
            <person name="Richards S."/>
            <person name="Ruiz S.J."/>
            <person name="Santibanez J."/>
            <person name="Savard J."/>
            <person name="Scherer S.E."/>
            <person name="Schneider B."/>
            <person name="Sodergren E."/>
            <person name="Tautz D."/>
            <person name="Vattahil S."/>
            <person name="Villasana D."/>
            <person name="White C.S."/>
            <person name="Wright R."/>
            <person name="Park Y."/>
            <person name="Beeman R.W."/>
            <person name="Lord J."/>
            <person name="Oppert B."/>
            <person name="Lorenzen M."/>
            <person name="Brown S."/>
            <person name="Wang L."/>
            <person name="Savard J."/>
            <person name="Tautz D."/>
            <person name="Richards S."/>
            <person name="Weinstock G."/>
            <person name="Gibbs R.A."/>
            <person name="Liu Y."/>
            <person name="Worley K."/>
            <person name="Weinstock G."/>
            <person name="Elsik C.G."/>
            <person name="Reese J.T."/>
            <person name="Elhaik E."/>
            <person name="Landan G."/>
            <person name="Graur D."/>
            <person name="Arensburger P."/>
            <person name="Atkinson P."/>
            <person name="Beeman R.W."/>
            <person name="Beidler J."/>
            <person name="Brown S.J."/>
            <person name="Demuth J.P."/>
            <person name="Drury D.W."/>
            <person name="Du Y.Z."/>
            <person name="Fujiwara H."/>
            <person name="Lorenzen M."/>
            <person name="Maselli V."/>
            <person name="Osanai M."/>
            <person name="Park Y."/>
            <person name="Robertson H.M."/>
            <person name="Tu Z."/>
            <person name="Wang J.J."/>
            <person name="Wang S."/>
            <person name="Richards S."/>
            <person name="Song H."/>
            <person name="Zhang L."/>
            <person name="Sodergren E."/>
            <person name="Werner D."/>
            <person name="Stanke M."/>
            <person name="Morgenstern B."/>
            <person name="Solovyev V."/>
            <person name="Kosarev P."/>
            <person name="Brown G."/>
            <person name="Chen H.C."/>
            <person name="Ermolaeva O."/>
            <person name="Hlavina W."/>
            <person name="Kapustin Y."/>
            <person name="Kiryutin B."/>
            <person name="Kitts P."/>
            <person name="Maglott D."/>
            <person name="Pruitt K."/>
            <person name="Sapojnikov V."/>
            <person name="Souvorov A."/>
            <person name="Mackey A.J."/>
            <person name="Waterhouse R.M."/>
            <person name="Wyder S."/>
            <person name="Zdobnov E.M."/>
            <person name="Zdobnov E.M."/>
            <person name="Wyder S."/>
            <person name="Kriventseva E.V."/>
            <person name="Kadowaki T."/>
            <person name="Bork P."/>
            <person name="Aranda M."/>
            <person name="Bao R."/>
            <person name="Beermann A."/>
            <person name="Berns N."/>
            <person name="Bolognesi R."/>
            <person name="Bonneton F."/>
            <person name="Bopp D."/>
            <person name="Brown S.J."/>
            <person name="Bucher G."/>
            <person name="Butts T."/>
            <person name="Chaumot A."/>
            <person name="Denell R.E."/>
            <person name="Ferrier D.E."/>
            <person name="Friedrich M."/>
            <person name="Gordon C.M."/>
            <person name="Jindra M."/>
            <person name="Klingler M."/>
            <person name="Lan Q."/>
            <person name="Lattorff H.M."/>
            <person name="Laudet V."/>
            <person name="von Levetsow C."/>
            <person name="Liu Z."/>
            <person name="Lutz R."/>
            <person name="Lynch J.A."/>
            <person name="da Fonseca R.N."/>
            <person name="Posnien N."/>
            <person name="Reuter R."/>
            <person name="Roth S."/>
            <person name="Savard J."/>
            <person name="Schinko J.B."/>
            <person name="Schmitt C."/>
            <person name="Schoppmeier M."/>
            <person name="Schroder R."/>
            <person name="Shippy T.D."/>
            <person name="Simonnet F."/>
            <person name="Marques-Souza H."/>
            <person name="Tautz D."/>
            <person name="Tomoyasu Y."/>
            <person name="Trauner J."/>
            <person name="Van der Zee M."/>
            <person name="Vervoort M."/>
            <person name="Wittkopp N."/>
            <person name="Wimmer E.A."/>
            <person name="Yang X."/>
            <person name="Jones A.K."/>
            <person name="Sattelle D.B."/>
            <person name="Ebert P.R."/>
            <person name="Nelson D."/>
            <person name="Scott J.G."/>
            <person name="Beeman R.W."/>
            <person name="Muthukrishnan S."/>
            <person name="Kramer K.J."/>
            <person name="Arakane Y."/>
            <person name="Beeman R.W."/>
            <person name="Zhu Q."/>
            <person name="Hogenkamp D."/>
            <person name="Dixit R."/>
            <person name="Oppert B."/>
            <person name="Jiang H."/>
            <person name="Zou Z."/>
            <person name="Marshall J."/>
            <person name="Elpidina E."/>
            <person name="Vinokurov K."/>
            <person name="Oppert C."/>
            <person name="Zou Z."/>
            <person name="Evans J."/>
            <person name="Lu Z."/>
            <person name="Zhao P."/>
            <person name="Sumathipala N."/>
            <person name="Altincicek B."/>
            <person name="Vilcinskas A."/>
            <person name="Williams M."/>
            <person name="Hultmark D."/>
            <person name="Hetru C."/>
            <person name="Jiang H."/>
            <person name="Grimmelikhuijzen C.J."/>
            <person name="Hauser F."/>
            <person name="Cazzamali G."/>
            <person name="Williamson M."/>
            <person name="Park Y."/>
            <person name="Li B."/>
            <person name="Tanaka Y."/>
            <person name="Predel R."/>
            <person name="Neupert S."/>
            <person name="Schachtner J."/>
            <person name="Verleyen P."/>
            <person name="Raible F."/>
            <person name="Bork P."/>
            <person name="Friedrich M."/>
            <person name="Walden K.K."/>
            <person name="Robertson H.M."/>
            <person name="Angeli S."/>
            <person name="Foret S."/>
            <person name="Bucher G."/>
            <person name="Schuetz S."/>
            <person name="Maleszka R."/>
            <person name="Wimmer E.A."/>
            <person name="Beeman R.W."/>
            <person name="Lorenzen M."/>
            <person name="Tomoyasu Y."/>
            <person name="Miller S.C."/>
            <person name="Grossmann D."/>
            <person name="Bucher G."/>
        </authorList>
    </citation>
    <scope>NUCLEOTIDE SEQUENCE [LARGE SCALE GENOMIC DNA]</scope>
    <source>
        <strain evidence="2 3">Georgia GA2</strain>
    </source>
</reference>
<dbReference type="InParanoid" id="D7GXH9"/>
<dbReference type="Proteomes" id="UP000007266">
    <property type="component" value="Unassembled WGS sequence"/>
</dbReference>
<proteinExistence type="predicted"/>
<organism evidence="2 3">
    <name type="scientific">Tribolium castaneum</name>
    <name type="common">Red flour beetle</name>
    <dbReference type="NCBI Taxonomy" id="7070"/>
    <lineage>
        <taxon>Eukaryota</taxon>
        <taxon>Metazoa</taxon>
        <taxon>Ecdysozoa</taxon>
        <taxon>Arthropoda</taxon>
        <taxon>Hexapoda</taxon>
        <taxon>Insecta</taxon>
        <taxon>Pterygota</taxon>
        <taxon>Neoptera</taxon>
        <taxon>Endopterygota</taxon>
        <taxon>Coleoptera</taxon>
        <taxon>Polyphaga</taxon>
        <taxon>Cucujiformia</taxon>
        <taxon>Tenebrionidae</taxon>
        <taxon>Tenebrionidae incertae sedis</taxon>
        <taxon>Tribolium</taxon>
    </lineage>
</organism>
<dbReference type="AlphaFoldDB" id="D7GXH9"/>
<reference evidence="2 3" key="2">
    <citation type="journal article" date="2010" name="Nucleic Acids Res.">
        <title>BeetleBase in 2010: revisions to provide comprehensive genomic information for Tribolium castaneum.</title>
        <authorList>
            <person name="Kim H.S."/>
            <person name="Murphy T."/>
            <person name="Xia J."/>
            <person name="Caragea D."/>
            <person name="Park Y."/>
            <person name="Beeman R.W."/>
            <person name="Lorenzen M.D."/>
            <person name="Butcher S."/>
            <person name="Manak J.R."/>
            <person name="Brown S.J."/>
        </authorList>
    </citation>
    <scope>NUCLEOTIDE SEQUENCE [LARGE SCALE GENOMIC DNA]</scope>
    <source>
        <strain evidence="2 3">Georgia GA2</strain>
    </source>
</reference>
<dbReference type="HOGENOM" id="CLU_3425304_0_0_1"/>
<gene>
    <name evidence="2" type="primary">GLEAN_05111</name>
    <name evidence="2" type="ORF">TcasGA2_TC005111</name>
</gene>
<keyword evidence="3" id="KW-1185">Reference proteome</keyword>
<feature type="region of interest" description="Disordered" evidence="1">
    <location>
        <begin position="1"/>
        <end position="22"/>
    </location>
</feature>
<accession>D7GXH9</accession>
<evidence type="ECO:0000313" key="2">
    <source>
        <dbReference type="EMBL" id="EFA13646.1"/>
    </source>
</evidence>
<protein>
    <submittedName>
        <fullName evidence="2">Uncharacterized protein</fullName>
    </submittedName>
</protein>
<feature type="compositionally biased region" description="Polar residues" evidence="1">
    <location>
        <begin position="12"/>
        <end position="22"/>
    </location>
</feature>
<dbReference type="EMBL" id="KQ973340">
    <property type="protein sequence ID" value="EFA13646.1"/>
    <property type="molecule type" value="Genomic_DNA"/>
</dbReference>
<evidence type="ECO:0000256" key="1">
    <source>
        <dbReference type="SAM" id="MobiDB-lite"/>
    </source>
</evidence>
<sequence>MSPPNGDAYHTNIYTASSKNKI</sequence>
<evidence type="ECO:0000313" key="3">
    <source>
        <dbReference type="Proteomes" id="UP000007266"/>
    </source>
</evidence>